<gene>
    <name evidence="2" type="ORF">AAWM_02249</name>
</gene>
<dbReference type="AlphaFoldDB" id="A0A401KJ55"/>
<protein>
    <submittedName>
        <fullName evidence="2">Uncharacterized protein</fullName>
    </submittedName>
</protein>
<feature type="compositionally biased region" description="Basic residues" evidence="1">
    <location>
        <begin position="98"/>
        <end position="107"/>
    </location>
</feature>
<evidence type="ECO:0000313" key="3">
    <source>
        <dbReference type="Proteomes" id="UP000286921"/>
    </source>
</evidence>
<dbReference type="EMBL" id="BDHI01000002">
    <property type="protein sequence ID" value="GCB19364.1"/>
    <property type="molecule type" value="Genomic_DNA"/>
</dbReference>
<evidence type="ECO:0000256" key="1">
    <source>
        <dbReference type="SAM" id="MobiDB-lite"/>
    </source>
</evidence>
<comment type="caution">
    <text evidence="2">The sequence shown here is derived from an EMBL/GenBank/DDBJ whole genome shotgun (WGS) entry which is preliminary data.</text>
</comment>
<feature type="compositionally biased region" description="Acidic residues" evidence="1">
    <location>
        <begin position="235"/>
        <end position="244"/>
    </location>
</feature>
<proteinExistence type="predicted"/>
<dbReference type="STRING" id="105351.A0A401KJ55"/>
<dbReference type="Proteomes" id="UP000286921">
    <property type="component" value="Unassembled WGS sequence"/>
</dbReference>
<reference evidence="2 3" key="1">
    <citation type="submission" date="2016-09" db="EMBL/GenBank/DDBJ databases">
        <title>Aspergillus awamori IFM 58123T.</title>
        <authorList>
            <person name="Kusuya Y."/>
            <person name="Shimizu M."/>
            <person name="Takahashi H."/>
            <person name="Yaguchi T."/>
        </authorList>
    </citation>
    <scope>NUCLEOTIDE SEQUENCE [LARGE SCALE GENOMIC DNA]</scope>
    <source>
        <strain evidence="2 3">IFM 58123</strain>
    </source>
</reference>
<accession>A0A401KJ55</accession>
<name>A0A401KJ55_ASPAW</name>
<evidence type="ECO:0000313" key="2">
    <source>
        <dbReference type="EMBL" id="GCB19364.1"/>
    </source>
</evidence>
<organism evidence="2 3">
    <name type="scientific">Aspergillus awamori</name>
    <name type="common">Black koji mold</name>
    <dbReference type="NCBI Taxonomy" id="105351"/>
    <lineage>
        <taxon>Eukaryota</taxon>
        <taxon>Fungi</taxon>
        <taxon>Dikarya</taxon>
        <taxon>Ascomycota</taxon>
        <taxon>Pezizomycotina</taxon>
        <taxon>Eurotiomycetes</taxon>
        <taxon>Eurotiomycetidae</taxon>
        <taxon>Eurotiales</taxon>
        <taxon>Aspergillaceae</taxon>
        <taxon>Aspergillus</taxon>
    </lineage>
</organism>
<feature type="region of interest" description="Disordered" evidence="1">
    <location>
        <begin position="39"/>
        <end position="256"/>
    </location>
</feature>
<sequence>MSSSTEGDRLICPECRGYCDVSDNCPTCTAAEPAMLKAEISDSQDDTALKMAPSAEDSPQQDNSGASSATAKAPSAPQSPSAPQTPQAPPPPPAAPKKTSKTVKKSKKMESSSSSSNSPQKEKLTPACASCKKAKRRCVHRSVIPDAEGQGTSQPPKKRKQTAESGANPKRARKDCGDASGDNDTGSEGGQPIKLKFKNVEFETAKTGESSTPKKRGRPSKTLPGNAEVGTLPSMEEEEEEEEEVPRKRAKDKNYGFPKDSLLAASRVTAFKHLDKQLQDKILDCEDKWKAAKDTIEEIRYILNKWMELWEHGKV</sequence>
<feature type="compositionally biased region" description="Pro residues" evidence="1">
    <location>
        <begin position="86"/>
        <end position="95"/>
    </location>
</feature>
<keyword evidence="3" id="KW-1185">Reference proteome</keyword>
<feature type="compositionally biased region" description="Low complexity" evidence="1">
    <location>
        <begin position="66"/>
        <end position="85"/>
    </location>
</feature>